<evidence type="ECO:0000313" key="1">
    <source>
        <dbReference type="EMBL" id="KAK9679496.1"/>
    </source>
</evidence>
<organism evidence="1 2">
    <name type="scientific">Popillia japonica</name>
    <name type="common">Japanese beetle</name>
    <dbReference type="NCBI Taxonomy" id="7064"/>
    <lineage>
        <taxon>Eukaryota</taxon>
        <taxon>Metazoa</taxon>
        <taxon>Ecdysozoa</taxon>
        <taxon>Arthropoda</taxon>
        <taxon>Hexapoda</taxon>
        <taxon>Insecta</taxon>
        <taxon>Pterygota</taxon>
        <taxon>Neoptera</taxon>
        <taxon>Endopterygota</taxon>
        <taxon>Coleoptera</taxon>
        <taxon>Polyphaga</taxon>
        <taxon>Scarabaeiformia</taxon>
        <taxon>Scarabaeidae</taxon>
        <taxon>Rutelinae</taxon>
        <taxon>Popillia</taxon>
    </lineage>
</organism>
<proteinExistence type="predicted"/>
<dbReference type="Proteomes" id="UP001458880">
    <property type="component" value="Unassembled WGS sequence"/>
</dbReference>
<dbReference type="EMBL" id="JASPKY010001015">
    <property type="protein sequence ID" value="KAK9679496.1"/>
    <property type="molecule type" value="Genomic_DNA"/>
</dbReference>
<accession>A0AAW1HSW1</accession>
<protein>
    <submittedName>
        <fullName evidence="1">Uncharacterized protein</fullName>
    </submittedName>
</protein>
<gene>
    <name evidence="1" type="ORF">QE152_g40008</name>
</gene>
<sequence>MYVTDTGEEYSDIARHVQGLFKYTNILANHIEAQEEARFRWSDEHILNCDSTTRADIEDFIQEMEWLDDKIVKNADFLKAKMKGILACVGIDATDRNLRALISRLYKESEE</sequence>
<comment type="caution">
    <text evidence="1">The sequence shown here is derived from an EMBL/GenBank/DDBJ whole genome shotgun (WGS) entry which is preliminary data.</text>
</comment>
<keyword evidence="2" id="KW-1185">Reference proteome</keyword>
<dbReference type="AlphaFoldDB" id="A0AAW1HSW1"/>
<evidence type="ECO:0000313" key="2">
    <source>
        <dbReference type="Proteomes" id="UP001458880"/>
    </source>
</evidence>
<reference evidence="1 2" key="1">
    <citation type="journal article" date="2024" name="BMC Genomics">
        <title>De novo assembly and annotation of Popillia japonica's genome with initial clues to its potential as an invasive pest.</title>
        <authorList>
            <person name="Cucini C."/>
            <person name="Boschi S."/>
            <person name="Funari R."/>
            <person name="Cardaioli E."/>
            <person name="Iannotti N."/>
            <person name="Marturano G."/>
            <person name="Paoli F."/>
            <person name="Bruttini M."/>
            <person name="Carapelli A."/>
            <person name="Frati F."/>
            <person name="Nardi F."/>
        </authorList>
    </citation>
    <scope>NUCLEOTIDE SEQUENCE [LARGE SCALE GENOMIC DNA]</scope>
    <source>
        <strain evidence="1">DMR45628</strain>
    </source>
</reference>
<name>A0AAW1HSW1_POPJA</name>